<keyword evidence="2" id="KW-0964">Secreted</keyword>
<comment type="subcellular location">
    <subcellularLocation>
        <location evidence="1">Secreted</location>
    </subcellularLocation>
</comment>
<dbReference type="Pfam" id="PF05860">
    <property type="entry name" value="TPS"/>
    <property type="match status" value="1"/>
</dbReference>
<evidence type="ECO:0000256" key="1">
    <source>
        <dbReference type="ARBA" id="ARBA00004613"/>
    </source>
</evidence>
<gene>
    <name evidence="6" type="ORF">SAMN05444581_10925</name>
</gene>
<dbReference type="NCBIfam" id="TIGR01901">
    <property type="entry name" value="adhes_NPXG"/>
    <property type="match status" value="1"/>
</dbReference>
<name>A0A1I4A2K2_9HYPH</name>
<dbReference type="RefSeq" id="WP_091682335.1">
    <property type="nucleotide sequence ID" value="NZ_FOSN01000009.1"/>
</dbReference>
<keyword evidence="3 4" id="KW-0732">Signal</keyword>
<evidence type="ECO:0000256" key="3">
    <source>
        <dbReference type="ARBA" id="ARBA00022729"/>
    </source>
</evidence>
<sequence>MRGIDARLTLALLASTALNGGAAFAQSLPTGGRTASGSVTISPPSGNTLNIRQSSQGAIVNWQGFSIGQGNSVNIHQPNSSAALLNRVTGSTPSTIAGRLNANGQVYLVNPNGVAITKTGVVKASGFVASTLGVSDGDFLSGKGKLKFKGAGASKAVTNDGVIRVGRGGYAALIGGTISNTGKILAPMGKVGLGSGEAATLDFSGNGFLKVAAPTNFSGKAALVSTTGTIRADGGLVVIEAATAREMARNAVNIGGLVQARSIGGHSGAIVIGAGPGGAVNVSGALDASSISGKGGRIAITGREIALRSATVDVSGGAGGGKVSIGGGPQGTGKLPHAASVRIDAATTIKANATKNGEGGSVVVWSDGATSVKGRITARGAGSGGGGAVETSGKTVDFAGLSVDTSAPRGGAGIWLIDPVDLTVGAAAAKTISDNLASTNVTLQTTAGGASGPGVQSPGAGDITIASAISWSSSQSLTLDAYHALAINTPITITGGGQLSLKAAADPAIPTLALLSFGQGASVQFTGAPGAGQALNINGKAYTLLTSMSDVLGVNSNLAGSYALANPLDAAGTTYTDALIGSGYFTRFSGMFEGLGNTIAHLVIDAPSSYDTGLFATLASTAVVSDLGISGGRLGGFSMVGAIAGTNLGSITRSFSSASVQYSLGGGYSGGLVGNNLGLITRSHSTGVVSGSLSVGGLVGTNGGSITDSYATGAVSLTTGSFRNAVGGLVGYNTGLIEGSFETGNVTGKLVTTGGLVGANYGAIIRDYATGAVKGADNSVGGLVGANSQGGTIEDSHASGAVTGTTDVGGLVGRMIVNGFVSGSYADGTVSGTTNVGGLVGQNDAQPDMDRVSITRSYATGAVSGDVNVGGLVGDNHASVTESYSTGAVSGQSGAGGLAGNNSGSIATSYWDTITSGQAQGVGVNTGSFGATSLTTAQFVNKKNFVGWSFGTAPGGDGWVIVDQGGTLNNAGGQAGATRPFLLSEYSTNIVNAHQLQLMALSTTANYTLGADIDLGPALTNPSEHWFTPANTPFPISGFNPIGQDGNQFSGIFDGKGHTISNLTIERPTNAKDAAHWTGTNVGLFGYVHALGVVENVSLVGGAVTGYHTVGALVGKNHGTVRNDSASTSVNGRDYIGGLVGWSYGTLTQDSASGSVSGNNYVGGLTGANNFSVSLSSASGPVSGVFAVGGLVGENAFIISLSHAAGAVSGAAGGDTGGLVGMNQSAGSIAGSYATGAVSGGSGAYVGGLVGYYYKGGSISGSSAAGAVSGAGDFMGGLVGFAGDSISDSSATGAVTGGSYVGGLAGWSYGVITRGEASGAVSGYLYVGGLTGGASKAVTNSAASGSVNGDSYIGGLAGYIGAGGSVSQSNATGAVSASANYAGGLVGVIAAGGSVSSASATGTVSGDGYIGGLAGWSFGTVSTSNASGQVSGNQYVGGLTGGDSNAIKYSFATGPVNGNSYVGGLSGYVGPGGSLSQAYATGMVSATANYAGGLVGKNVKGVISSTYATGNVTGRGYIGGLVGFNSAGGVVSQSYAVGAVSGDFGYTGGLIGENLGGYVLSSAYWDKITTGQTRGVGTNIGFFAATGRTTTQLQAALPAGFDPAIWAIVPNITYPFLKKVPPQP</sequence>
<evidence type="ECO:0000256" key="2">
    <source>
        <dbReference type="ARBA" id="ARBA00022525"/>
    </source>
</evidence>
<dbReference type="PANTHER" id="PTHR12338:SF8">
    <property type="entry name" value="HEME_HEMOPEXIN-BINDING PROTEIN"/>
    <property type="match status" value="1"/>
</dbReference>
<dbReference type="PANTHER" id="PTHR12338">
    <property type="entry name" value="AUTOTRANSPORTER"/>
    <property type="match status" value="1"/>
</dbReference>
<reference evidence="6 7" key="1">
    <citation type="submission" date="2016-10" db="EMBL/GenBank/DDBJ databases">
        <authorList>
            <person name="de Groot N.N."/>
        </authorList>
    </citation>
    <scope>NUCLEOTIDE SEQUENCE [LARGE SCALE GENOMIC DNA]</scope>
    <source>
        <strain evidence="6 7">NE2</strain>
    </source>
</reference>
<dbReference type="Pfam" id="PF07581">
    <property type="entry name" value="Glug"/>
    <property type="match status" value="2"/>
</dbReference>
<dbReference type="EMBL" id="FOSN01000009">
    <property type="protein sequence ID" value="SFK50096.1"/>
    <property type="molecule type" value="Genomic_DNA"/>
</dbReference>
<protein>
    <submittedName>
        <fullName evidence="6">Filamentous hemagglutinin family N-terminal domain-containing protein</fullName>
    </submittedName>
</protein>
<proteinExistence type="predicted"/>
<organism evidence="6 7">
    <name type="scientific">Methylocapsa palsarum</name>
    <dbReference type="NCBI Taxonomy" id="1612308"/>
    <lineage>
        <taxon>Bacteria</taxon>
        <taxon>Pseudomonadati</taxon>
        <taxon>Pseudomonadota</taxon>
        <taxon>Alphaproteobacteria</taxon>
        <taxon>Hyphomicrobiales</taxon>
        <taxon>Beijerinckiaceae</taxon>
        <taxon>Methylocapsa</taxon>
    </lineage>
</organism>
<feature type="chain" id="PRO_5011606976" evidence="4">
    <location>
        <begin position="26"/>
        <end position="1624"/>
    </location>
</feature>
<evidence type="ECO:0000313" key="6">
    <source>
        <dbReference type="EMBL" id="SFK50096.1"/>
    </source>
</evidence>
<keyword evidence="7" id="KW-1185">Reference proteome</keyword>
<dbReference type="InterPro" id="IPR011493">
    <property type="entry name" value="GLUG"/>
</dbReference>
<evidence type="ECO:0000256" key="4">
    <source>
        <dbReference type="SAM" id="SignalP"/>
    </source>
</evidence>
<dbReference type="GO" id="GO:0005576">
    <property type="term" value="C:extracellular region"/>
    <property type="evidence" value="ECO:0007669"/>
    <property type="project" value="UniProtKB-SubCell"/>
</dbReference>
<feature type="domain" description="Filamentous haemagglutinin FhaB/tRNA nuclease CdiA-like TPS" evidence="5">
    <location>
        <begin position="25"/>
        <end position="138"/>
    </location>
</feature>
<accession>A0A1I4A2K2</accession>
<dbReference type="InterPro" id="IPR050909">
    <property type="entry name" value="Bact_Autotransporter_VF"/>
</dbReference>
<dbReference type="SUPFAM" id="SSF51126">
    <property type="entry name" value="Pectin lyase-like"/>
    <property type="match status" value="1"/>
</dbReference>
<dbReference type="OrthoDB" id="1776524at2"/>
<dbReference type="InterPro" id="IPR008638">
    <property type="entry name" value="FhaB/CdiA-like_TPS"/>
</dbReference>
<feature type="signal peptide" evidence="4">
    <location>
        <begin position="1"/>
        <end position="25"/>
    </location>
</feature>
<dbReference type="Proteomes" id="UP000198755">
    <property type="component" value="Unassembled WGS sequence"/>
</dbReference>
<evidence type="ECO:0000259" key="5">
    <source>
        <dbReference type="SMART" id="SM00912"/>
    </source>
</evidence>
<dbReference type="Gene3D" id="2.160.20.110">
    <property type="match status" value="6"/>
</dbReference>
<evidence type="ECO:0000313" key="7">
    <source>
        <dbReference type="Proteomes" id="UP000198755"/>
    </source>
</evidence>
<dbReference type="InterPro" id="IPR012334">
    <property type="entry name" value="Pectin_lyas_fold"/>
</dbReference>
<dbReference type="Gene3D" id="2.160.20.10">
    <property type="entry name" value="Single-stranded right-handed beta-helix, Pectin lyase-like"/>
    <property type="match status" value="1"/>
</dbReference>
<dbReference type="STRING" id="1612308.SAMN05444581_10925"/>
<dbReference type="SMART" id="SM00912">
    <property type="entry name" value="Haemagg_act"/>
    <property type="match status" value="1"/>
</dbReference>
<dbReference type="InterPro" id="IPR011050">
    <property type="entry name" value="Pectin_lyase_fold/virulence"/>
</dbReference>